<dbReference type="EMBL" id="APML01000019">
    <property type="protein sequence ID" value="ENH97330.1"/>
    <property type="molecule type" value="Genomic_DNA"/>
</dbReference>
<evidence type="ECO:0000313" key="2">
    <source>
        <dbReference type="Proteomes" id="UP000012283"/>
    </source>
</evidence>
<comment type="caution">
    <text evidence="1">The sequence shown here is derived from an EMBL/GenBank/DDBJ whole genome shotgun (WGS) entry which is preliminary data.</text>
</comment>
<evidence type="ECO:0008006" key="3">
    <source>
        <dbReference type="Google" id="ProtNLM"/>
    </source>
</evidence>
<dbReference type="PATRIC" id="fig|1308866.3.peg.996"/>
<dbReference type="InterPro" id="IPR019615">
    <property type="entry name" value="DUF2487"/>
</dbReference>
<dbReference type="Pfam" id="PF10673">
    <property type="entry name" value="DUF2487"/>
    <property type="match status" value="1"/>
</dbReference>
<organism evidence="1 2">
    <name type="scientific">Gracilibacillus halophilus YIM-C55.5</name>
    <dbReference type="NCBI Taxonomy" id="1308866"/>
    <lineage>
        <taxon>Bacteria</taxon>
        <taxon>Bacillati</taxon>
        <taxon>Bacillota</taxon>
        <taxon>Bacilli</taxon>
        <taxon>Bacillales</taxon>
        <taxon>Bacillaceae</taxon>
        <taxon>Gracilibacillus</taxon>
    </lineage>
</organism>
<name>N4WSF8_9BACI</name>
<evidence type="ECO:0000313" key="1">
    <source>
        <dbReference type="EMBL" id="ENH97330.1"/>
    </source>
</evidence>
<protein>
    <recommendedName>
        <fullName evidence="3">DUF2487 family protein</fullName>
    </recommendedName>
</protein>
<sequence>MKWETSSIETFFQEQQYIDTLCIPLLPVTFKTESDAKKYANQAELLQILTHELERDFMGRIFLSTPYTYFVENDYDEEVQRINQWTEEMGDKFRHKFLLTFDVHWKKREGTLSSTLIWLPSRYIENVDSNEAKEWVTDQKSQVSELIQSFW</sequence>
<accession>N4WSF8</accession>
<dbReference type="Proteomes" id="UP000012283">
    <property type="component" value="Unassembled WGS sequence"/>
</dbReference>
<keyword evidence="2" id="KW-1185">Reference proteome</keyword>
<gene>
    <name evidence="1" type="ORF">J416_04928</name>
</gene>
<dbReference type="AlphaFoldDB" id="N4WSF8"/>
<dbReference type="STRING" id="1308866.J416_04928"/>
<dbReference type="RefSeq" id="WP_003466127.1">
    <property type="nucleotide sequence ID" value="NZ_APML01000019.1"/>
</dbReference>
<dbReference type="eggNOG" id="ENOG5032SRK">
    <property type="taxonomic scope" value="Bacteria"/>
</dbReference>
<reference evidence="1 2" key="1">
    <citation type="submission" date="2013-03" db="EMBL/GenBank/DDBJ databases">
        <title>Draft genome sequence of Gracibacillus halophilus YIM-C55.5, a moderately halophilic and thermophilic organism from the Xiaochaidamu salt lake.</title>
        <authorList>
            <person name="Sugumar T."/>
            <person name="Polireddy D.R."/>
            <person name="Antony A."/>
            <person name="Madhava Y.R."/>
            <person name="Sivakumar N."/>
        </authorList>
    </citation>
    <scope>NUCLEOTIDE SEQUENCE [LARGE SCALE GENOMIC DNA]</scope>
    <source>
        <strain evidence="1 2">YIM-C55.5</strain>
    </source>
</reference>
<proteinExistence type="predicted"/>